<keyword evidence="5" id="KW-0224">Dipeptidase</keyword>
<evidence type="ECO:0000256" key="4">
    <source>
        <dbReference type="ARBA" id="ARBA00022833"/>
    </source>
</evidence>
<keyword evidence="6" id="KW-0482">Metalloprotease</keyword>
<evidence type="ECO:0000256" key="5">
    <source>
        <dbReference type="ARBA" id="ARBA00022997"/>
    </source>
</evidence>
<keyword evidence="1" id="KW-0645">Protease</keyword>
<dbReference type="GO" id="GO:0016805">
    <property type="term" value="F:dipeptidase activity"/>
    <property type="evidence" value="ECO:0007669"/>
    <property type="project" value="UniProtKB-KW"/>
</dbReference>
<keyword evidence="4" id="KW-0862">Zinc</keyword>
<dbReference type="EMBL" id="UINC01076986">
    <property type="protein sequence ID" value="SVC16671.1"/>
    <property type="molecule type" value="Genomic_DNA"/>
</dbReference>
<dbReference type="SUPFAM" id="SSF55166">
    <property type="entry name" value="Hedgehog/DD-peptidase"/>
    <property type="match status" value="1"/>
</dbReference>
<evidence type="ECO:0000313" key="8">
    <source>
        <dbReference type="EMBL" id="SVC16671.1"/>
    </source>
</evidence>
<dbReference type="Pfam" id="PF01427">
    <property type="entry name" value="Peptidase_M15"/>
    <property type="match status" value="1"/>
</dbReference>
<protein>
    <recommendedName>
        <fullName evidence="9">D-Ala-D-Ala dipeptidase</fullName>
    </recommendedName>
</protein>
<keyword evidence="2" id="KW-0479">Metal-binding</keyword>
<keyword evidence="7" id="KW-0961">Cell wall biogenesis/degradation</keyword>
<evidence type="ECO:0000256" key="2">
    <source>
        <dbReference type="ARBA" id="ARBA00022723"/>
    </source>
</evidence>
<evidence type="ECO:0000256" key="3">
    <source>
        <dbReference type="ARBA" id="ARBA00022801"/>
    </source>
</evidence>
<proteinExistence type="predicted"/>
<dbReference type="PANTHER" id="PTHR43126">
    <property type="entry name" value="D-ALANYL-D-ALANINE DIPEPTIDASE"/>
    <property type="match status" value="1"/>
</dbReference>
<keyword evidence="3" id="KW-0378">Hydrolase</keyword>
<dbReference type="Gene3D" id="3.30.1380.10">
    <property type="match status" value="1"/>
</dbReference>
<dbReference type="InterPro" id="IPR000755">
    <property type="entry name" value="A_A_dipeptidase"/>
</dbReference>
<organism evidence="8">
    <name type="scientific">marine metagenome</name>
    <dbReference type="NCBI Taxonomy" id="408172"/>
    <lineage>
        <taxon>unclassified sequences</taxon>
        <taxon>metagenomes</taxon>
        <taxon>ecological metagenomes</taxon>
    </lineage>
</organism>
<evidence type="ECO:0000256" key="6">
    <source>
        <dbReference type="ARBA" id="ARBA00023049"/>
    </source>
</evidence>
<dbReference type="AlphaFoldDB" id="A0A382K1W7"/>
<dbReference type="InterPro" id="IPR009045">
    <property type="entry name" value="Zn_M74/Hedgehog-like"/>
</dbReference>
<evidence type="ECO:0000256" key="7">
    <source>
        <dbReference type="ARBA" id="ARBA00023316"/>
    </source>
</evidence>
<evidence type="ECO:0000256" key="1">
    <source>
        <dbReference type="ARBA" id="ARBA00022670"/>
    </source>
</evidence>
<gene>
    <name evidence="8" type="ORF">METZ01_LOCUS269525</name>
</gene>
<sequence>MAIGRDMNERGWILKIEDGYRTREMQTQLGRKPAVFDMIVRSCWWESGGEKPSLDLIRRRSTCLVANYPNVGTHTMGAAVDISVFTRDDGIEVSRGKPYLEMSELTPMDSPFVSEQEQQNRVDITAMMETHGFLHYPGEFWHYNKGDSLYHLVTKSGQAAAYGPVHWDPKTNQVTAYDDVSSPLTPPELMAELLDEALQRLDLR</sequence>
<dbReference type="GO" id="GO:0008237">
    <property type="term" value="F:metallopeptidase activity"/>
    <property type="evidence" value="ECO:0007669"/>
    <property type="project" value="UniProtKB-KW"/>
</dbReference>
<reference evidence="8" key="1">
    <citation type="submission" date="2018-05" db="EMBL/GenBank/DDBJ databases">
        <authorList>
            <person name="Lanie J.A."/>
            <person name="Ng W.-L."/>
            <person name="Kazmierczak K.M."/>
            <person name="Andrzejewski T.M."/>
            <person name="Davidsen T.M."/>
            <person name="Wayne K.J."/>
            <person name="Tettelin H."/>
            <person name="Glass J.I."/>
            <person name="Rusch D."/>
            <person name="Podicherti R."/>
            <person name="Tsui H.-C.T."/>
            <person name="Winkler M.E."/>
        </authorList>
    </citation>
    <scope>NUCLEOTIDE SEQUENCE</scope>
</reference>
<name>A0A382K1W7_9ZZZZ</name>
<evidence type="ECO:0008006" key="9">
    <source>
        <dbReference type="Google" id="ProtNLM"/>
    </source>
</evidence>
<dbReference type="GO" id="GO:0006508">
    <property type="term" value="P:proteolysis"/>
    <property type="evidence" value="ECO:0007669"/>
    <property type="project" value="UniProtKB-KW"/>
</dbReference>
<accession>A0A382K1W7</accession>
<dbReference type="GO" id="GO:0046872">
    <property type="term" value="F:metal ion binding"/>
    <property type="evidence" value="ECO:0007669"/>
    <property type="project" value="UniProtKB-KW"/>
</dbReference>
<dbReference type="GO" id="GO:0071555">
    <property type="term" value="P:cell wall organization"/>
    <property type="evidence" value="ECO:0007669"/>
    <property type="project" value="UniProtKB-KW"/>
</dbReference>